<organism evidence="1 2">
    <name type="scientific">Candidatus Magnetominusculus xianensis</name>
    <dbReference type="NCBI Taxonomy" id="1748249"/>
    <lineage>
        <taxon>Bacteria</taxon>
        <taxon>Pseudomonadati</taxon>
        <taxon>Nitrospirota</taxon>
        <taxon>Nitrospiria</taxon>
        <taxon>Nitrospirales</taxon>
        <taxon>Nitrospiraceae</taxon>
        <taxon>Candidatus Magnetominusculus</taxon>
    </lineage>
</organism>
<evidence type="ECO:0000313" key="1">
    <source>
        <dbReference type="EMBL" id="KWT82495.1"/>
    </source>
</evidence>
<evidence type="ECO:0000313" key="2">
    <source>
        <dbReference type="Proteomes" id="UP000060487"/>
    </source>
</evidence>
<sequence>MSELIMERITDNLMILDESRRNNESCLTFLDRLLEEEVNASVG</sequence>
<reference evidence="1 2" key="1">
    <citation type="submission" date="2015-11" db="EMBL/GenBank/DDBJ databases">
        <authorList>
            <person name="Lin W."/>
        </authorList>
    </citation>
    <scope>NUCLEOTIDE SEQUENCE [LARGE SCALE GENOMIC DNA]</scope>
    <source>
        <strain evidence="1 2">HCH-1</strain>
    </source>
</reference>
<accession>A0ABR5SCW2</accession>
<protein>
    <submittedName>
        <fullName evidence="1">Uncharacterized protein</fullName>
    </submittedName>
</protein>
<proteinExistence type="predicted"/>
<comment type="caution">
    <text evidence="1">The sequence shown here is derived from an EMBL/GenBank/DDBJ whole genome shotgun (WGS) entry which is preliminary data.</text>
</comment>
<dbReference type="RefSeq" id="WP_306688993.1">
    <property type="nucleotide sequence ID" value="NZ_LNQR01000089.1"/>
</dbReference>
<gene>
    <name evidence="1" type="ORF">ASN18_2527</name>
</gene>
<dbReference type="EMBL" id="LNQR01000089">
    <property type="protein sequence ID" value="KWT82495.1"/>
    <property type="molecule type" value="Genomic_DNA"/>
</dbReference>
<dbReference type="Proteomes" id="UP000060487">
    <property type="component" value="Unassembled WGS sequence"/>
</dbReference>
<name>A0ABR5SCW2_9BACT</name>
<keyword evidence="2" id="KW-1185">Reference proteome</keyword>